<accession>A0ABN4YXL7</accession>
<gene>
    <name evidence="1" type="ORF">DSJ_05550</name>
</gene>
<name>A0ABN4YXL7_PANSE</name>
<dbReference type="Proteomes" id="UP000192380">
    <property type="component" value="Chromosome"/>
</dbReference>
<organism evidence="1 2">
    <name type="scientific">Pantoea stewartii subsp. stewartii DC283</name>
    <dbReference type="NCBI Taxonomy" id="660596"/>
    <lineage>
        <taxon>Bacteria</taxon>
        <taxon>Pseudomonadati</taxon>
        <taxon>Pseudomonadota</taxon>
        <taxon>Gammaproteobacteria</taxon>
        <taxon>Enterobacterales</taxon>
        <taxon>Erwiniaceae</taxon>
        <taxon>Pantoea</taxon>
    </lineage>
</organism>
<dbReference type="EMBL" id="CP017581">
    <property type="protein sequence ID" value="ARF48850.1"/>
    <property type="molecule type" value="Genomic_DNA"/>
</dbReference>
<evidence type="ECO:0000313" key="1">
    <source>
        <dbReference type="EMBL" id="ARF48850.1"/>
    </source>
</evidence>
<sequence>MERIGKEVDDNMERHKINPLIAPACQFMQRFYDYPAIEMFDDDDDQHIEAEAFLRDMMVKLARLERAIAIWTSKNSFDEVA</sequence>
<reference evidence="1 2" key="1">
    <citation type="submission" date="2016-10" db="EMBL/GenBank/DDBJ databases">
        <title>Complete Genome Assembly of Pantoea stewartii subsp. stewartii DC283, a Corn Pathogen.</title>
        <authorList>
            <person name="Duong D.A."/>
            <person name="Stevens A.M."/>
            <person name="Jensen R.V."/>
        </authorList>
    </citation>
    <scope>NUCLEOTIDE SEQUENCE [LARGE SCALE GENOMIC DNA]</scope>
    <source>
        <strain evidence="1 2">DC283</strain>
    </source>
</reference>
<keyword evidence="2" id="KW-1185">Reference proteome</keyword>
<evidence type="ECO:0000313" key="2">
    <source>
        <dbReference type="Proteomes" id="UP000192380"/>
    </source>
</evidence>
<protein>
    <submittedName>
        <fullName evidence="1">Uncharacterized protein</fullName>
    </submittedName>
</protein>
<proteinExistence type="predicted"/>